<reference evidence="10" key="1">
    <citation type="submission" date="2023-03" db="EMBL/GenBank/DDBJ databases">
        <title>Chromosome-scale reference genome and RAD-based genetic map of yellow starthistle (Centaurea solstitialis) reveal putative structural variation and QTLs associated with invader traits.</title>
        <authorList>
            <person name="Reatini B."/>
            <person name="Cang F.A."/>
            <person name="Jiang Q."/>
            <person name="Mckibben M.T.W."/>
            <person name="Barker M.S."/>
            <person name="Rieseberg L.H."/>
            <person name="Dlugosch K.M."/>
        </authorList>
    </citation>
    <scope>NUCLEOTIDE SEQUENCE</scope>
    <source>
        <strain evidence="10">CAN-66</strain>
        <tissue evidence="10">Leaf</tissue>
    </source>
</reference>
<evidence type="ECO:0000259" key="9">
    <source>
        <dbReference type="PROSITE" id="PS50011"/>
    </source>
</evidence>
<dbReference type="PANTHER" id="PTHR48005">
    <property type="entry name" value="LEUCINE RICH REPEAT KINASE 2"/>
    <property type="match status" value="1"/>
</dbReference>
<organism evidence="10 11">
    <name type="scientific">Centaurea solstitialis</name>
    <name type="common">yellow star-thistle</name>
    <dbReference type="NCBI Taxonomy" id="347529"/>
    <lineage>
        <taxon>Eukaryota</taxon>
        <taxon>Viridiplantae</taxon>
        <taxon>Streptophyta</taxon>
        <taxon>Embryophyta</taxon>
        <taxon>Tracheophyta</taxon>
        <taxon>Spermatophyta</taxon>
        <taxon>Magnoliopsida</taxon>
        <taxon>eudicotyledons</taxon>
        <taxon>Gunneridae</taxon>
        <taxon>Pentapetalae</taxon>
        <taxon>asterids</taxon>
        <taxon>campanulids</taxon>
        <taxon>Asterales</taxon>
        <taxon>Asteraceae</taxon>
        <taxon>Carduoideae</taxon>
        <taxon>Cardueae</taxon>
        <taxon>Centaureinae</taxon>
        <taxon>Centaurea</taxon>
    </lineage>
</organism>
<evidence type="ECO:0000256" key="2">
    <source>
        <dbReference type="ARBA" id="ARBA00022527"/>
    </source>
</evidence>
<dbReference type="Pfam" id="PF07714">
    <property type="entry name" value="PK_Tyr_Ser-Thr"/>
    <property type="match status" value="1"/>
</dbReference>
<dbReference type="InterPro" id="IPR011009">
    <property type="entry name" value="Kinase-like_dom_sf"/>
</dbReference>
<evidence type="ECO:0000256" key="5">
    <source>
        <dbReference type="ARBA" id="ARBA00022777"/>
    </source>
</evidence>
<dbReference type="PROSITE" id="PS50011">
    <property type="entry name" value="PROTEIN_KINASE_DOM"/>
    <property type="match status" value="1"/>
</dbReference>
<keyword evidence="3" id="KW-0808">Transferase</keyword>
<sequence>MYCLEELAYTMVVTEKCDVYSFGVIAVEVIMGKHPGELVTSSFPTFSDDFLLVSNLGDSRIPPSSSQVEKQVNSVLLISRTCLNSNPVERPTMHQVSKMLSVGDISTVIDISR</sequence>
<evidence type="ECO:0000256" key="7">
    <source>
        <dbReference type="ARBA" id="ARBA00047899"/>
    </source>
</evidence>
<accession>A0AA38VR05</accession>
<comment type="catalytic activity">
    <reaction evidence="8">
        <text>L-seryl-[protein] + ATP = O-phospho-L-seryl-[protein] + ADP + H(+)</text>
        <dbReference type="Rhea" id="RHEA:17989"/>
        <dbReference type="Rhea" id="RHEA-COMP:9863"/>
        <dbReference type="Rhea" id="RHEA-COMP:11604"/>
        <dbReference type="ChEBI" id="CHEBI:15378"/>
        <dbReference type="ChEBI" id="CHEBI:29999"/>
        <dbReference type="ChEBI" id="CHEBI:30616"/>
        <dbReference type="ChEBI" id="CHEBI:83421"/>
        <dbReference type="ChEBI" id="CHEBI:456216"/>
        <dbReference type="EC" id="2.7.11.1"/>
    </reaction>
</comment>
<keyword evidence="4" id="KW-0547">Nucleotide-binding</keyword>
<dbReference type="InterPro" id="IPR001245">
    <property type="entry name" value="Ser-Thr/Tyr_kinase_cat_dom"/>
</dbReference>
<keyword evidence="11" id="KW-1185">Reference proteome</keyword>
<dbReference type="InterPro" id="IPR000719">
    <property type="entry name" value="Prot_kinase_dom"/>
</dbReference>
<comment type="caution">
    <text evidence="10">The sequence shown here is derived from an EMBL/GenBank/DDBJ whole genome shotgun (WGS) entry which is preliminary data.</text>
</comment>
<evidence type="ECO:0000256" key="6">
    <source>
        <dbReference type="ARBA" id="ARBA00022840"/>
    </source>
</evidence>
<evidence type="ECO:0000313" key="11">
    <source>
        <dbReference type="Proteomes" id="UP001172457"/>
    </source>
</evidence>
<evidence type="ECO:0000313" key="10">
    <source>
        <dbReference type="EMBL" id="KAJ9535552.1"/>
    </source>
</evidence>
<evidence type="ECO:0000256" key="1">
    <source>
        <dbReference type="ARBA" id="ARBA00012513"/>
    </source>
</evidence>
<keyword evidence="2" id="KW-0723">Serine/threonine-protein kinase</keyword>
<dbReference type="AlphaFoldDB" id="A0AA38VR05"/>
<dbReference type="EMBL" id="JARYMX010000200">
    <property type="protein sequence ID" value="KAJ9535552.1"/>
    <property type="molecule type" value="Genomic_DNA"/>
</dbReference>
<keyword evidence="5" id="KW-0418">Kinase</keyword>
<keyword evidence="6" id="KW-0067">ATP-binding</keyword>
<name>A0AA38VR05_9ASTR</name>
<gene>
    <name evidence="10" type="ORF">OSB04_un001314</name>
</gene>
<dbReference type="GO" id="GO:0005524">
    <property type="term" value="F:ATP binding"/>
    <property type="evidence" value="ECO:0007669"/>
    <property type="project" value="UniProtKB-KW"/>
</dbReference>
<evidence type="ECO:0000256" key="4">
    <source>
        <dbReference type="ARBA" id="ARBA00022741"/>
    </source>
</evidence>
<dbReference type="PANTHER" id="PTHR48005:SF16">
    <property type="entry name" value="MDIS1-INTERACTING RECEPTOR LIKE KINASE 2-LIKE ISOFORM X1"/>
    <property type="match status" value="1"/>
</dbReference>
<dbReference type="Proteomes" id="UP001172457">
    <property type="component" value="Unassembled WGS sequence"/>
</dbReference>
<protein>
    <recommendedName>
        <fullName evidence="1">non-specific serine/threonine protein kinase</fullName>
        <ecNumber evidence="1">2.7.11.1</ecNumber>
    </recommendedName>
</protein>
<dbReference type="InterPro" id="IPR051420">
    <property type="entry name" value="Ser_Thr_Kinases_DiverseReg"/>
</dbReference>
<dbReference type="GO" id="GO:0004674">
    <property type="term" value="F:protein serine/threonine kinase activity"/>
    <property type="evidence" value="ECO:0007669"/>
    <property type="project" value="UniProtKB-KW"/>
</dbReference>
<feature type="domain" description="Protein kinase" evidence="9">
    <location>
        <begin position="1"/>
        <end position="102"/>
    </location>
</feature>
<dbReference type="EC" id="2.7.11.1" evidence="1"/>
<dbReference type="Gene3D" id="1.10.510.10">
    <property type="entry name" value="Transferase(Phosphotransferase) domain 1"/>
    <property type="match status" value="1"/>
</dbReference>
<dbReference type="SUPFAM" id="SSF56112">
    <property type="entry name" value="Protein kinase-like (PK-like)"/>
    <property type="match status" value="1"/>
</dbReference>
<proteinExistence type="predicted"/>
<comment type="catalytic activity">
    <reaction evidence="7">
        <text>L-threonyl-[protein] + ATP = O-phospho-L-threonyl-[protein] + ADP + H(+)</text>
        <dbReference type="Rhea" id="RHEA:46608"/>
        <dbReference type="Rhea" id="RHEA-COMP:11060"/>
        <dbReference type="Rhea" id="RHEA-COMP:11605"/>
        <dbReference type="ChEBI" id="CHEBI:15378"/>
        <dbReference type="ChEBI" id="CHEBI:30013"/>
        <dbReference type="ChEBI" id="CHEBI:30616"/>
        <dbReference type="ChEBI" id="CHEBI:61977"/>
        <dbReference type="ChEBI" id="CHEBI:456216"/>
        <dbReference type="EC" id="2.7.11.1"/>
    </reaction>
</comment>
<evidence type="ECO:0000256" key="3">
    <source>
        <dbReference type="ARBA" id="ARBA00022679"/>
    </source>
</evidence>
<evidence type="ECO:0000256" key="8">
    <source>
        <dbReference type="ARBA" id="ARBA00048679"/>
    </source>
</evidence>